<dbReference type="SMR" id="Q8ZZU3"/>
<keyword evidence="9 13" id="KW-0408">Iron</keyword>
<evidence type="ECO:0000256" key="3">
    <source>
        <dbReference type="ARBA" id="ARBA00012768"/>
    </source>
</evidence>
<evidence type="ECO:0000259" key="14">
    <source>
        <dbReference type="Pfam" id="PF01930"/>
    </source>
</evidence>
<evidence type="ECO:0000256" key="10">
    <source>
        <dbReference type="ARBA" id="ARBA00023014"/>
    </source>
</evidence>
<keyword evidence="7 13" id="KW-0378">Hydrolase</keyword>
<evidence type="ECO:0000256" key="6">
    <source>
        <dbReference type="ARBA" id="ARBA00022723"/>
    </source>
</evidence>
<dbReference type="InterPro" id="IPR022765">
    <property type="entry name" value="Dna2/Cas4_DUF83"/>
</dbReference>
<dbReference type="InterPro" id="IPR013343">
    <property type="entry name" value="CRISPR-assoc_prot_Cas4"/>
</dbReference>
<dbReference type="NCBIfam" id="TIGR00372">
    <property type="entry name" value="cas4"/>
    <property type="match status" value="1"/>
</dbReference>
<keyword evidence="12 13" id="KW-0464">Manganese</keyword>
<dbReference type="RefSeq" id="WP_011007018.1">
    <property type="nucleotide sequence ID" value="NC_003364.1"/>
</dbReference>
<organism evidence="15 16">
    <name type="scientific">Pyrobaculum aerophilum (strain ATCC 51768 / DSM 7523 / JCM 9630 / CIP 104966 / NBRC 100827 / IM2)</name>
    <dbReference type="NCBI Taxonomy" id="178306"/>
    <lineage>
        <taxon>Archaea</taxon>
        <taxon>Thermoproteota</taxon>
        <taxon>Thermoprotei</taxon>
        <taxon>Thermoproteales</taxon>
        <taxon>Thermoproteaceae</taxon>
        <taxon>Pyrobaculum</taxon>
    </lineage>
</organism>
<dbReference type="CDD" id="cd09637">
    <property type="entry name" value="Cas4_I-A_I-B_I-C_I-D_II-B"/>
    <property type="match status" value="1"/>
</dbReference>
<dbReference type="InterPro" id="IPR011604">
    <property type="entry name" value="PDDEXK-like_dom_sf"/>
</dbReference>
<dbReference type="GeneID" id="1464762"/>
<keyword evidence="8 13" id="KW-0269">Exonuclease</keyword>
<feature type="domain" description="DUF83" evidence="14">
    <location>
        <begin position="12"/>
        <end position="169"/>
    </location>
</feature>
<sequence length="171" mass="19071">MWYRPTPWDVLELEWCPRYLWLSKRHGVPMTPNMAAGRGAEAGLRRFLAKALGAEPKPVYIDAGWAHGVVDILVKRVAASPVEIKTGLPRREHKWQLYAEAYLVKAAGCAVYTGYITYGEKIYRLQISKAELKAAETLLVKAAEVIEGPPPPPVKTGKCAYCQYRAICTPT</sequence>
<dbReference type="GO" id="GO:0006308">
    <property type="term" value="P:DNA catabolic process"/>
    <property type="evidence" value="ECO:0000318"/>
    <property type="project" value="GO_Central"/>
</dbReference>
<evidence type="ECO:0000256" key="13">
    <source>
        <dbReference type="RuleBase" id="RU365022"/>
    </source>
</evidence>
<dbReference type="Proteomes" id="UP000002439">
    <property type="component" value="Chromosome"/>
</dbReference>
<dbReference type="EMBL" id="AE009441">
    <property type="protein sequence ID" value="AAL62546.1"/>
    <property type="molecule type" value="Genomic_DNA"/>
</dbReference>
<protein>
    <recommendedName>
        <fullName evidence="4 13">CRISPR-associated exonuclease Cas4</fullName>
        <ecNumber evidence="3 13">3.1.12.1</ecNumber>
    </recommendedName>
</protein>
<dbReference type="KEGG" id="pai:PAE0079"/>
<dbReference type="PATRIC" id="fig|178306.9.peg.54"/>
<evidence type="ECO:0000256" key="11">
    <source>
        <dbReference type="ARBA" id="ARBA00023118"/>
    </source>
</evidence>
<dbReference type="EnsemblBacteria" id="AAL62546">
    <property type="protein sequence ID" value="AAL62546"/>
    <property type="gene ID" value="PAE0079"/>
</dbReference>
<dbReference type="Pfam" id="PF01930">
    <property type="entry name" value="Cas_Cas4"/>
    <property type="match status" value="1"/>
</dbReference>
<evidence type="ECO:0000256" key="1">
    <source>
        <dbReference type="ARBA" id="ARBA00001936"/>
    </source>
</evidence>
<evidence type="ECO:0000256" key="2">
    <source>
        <dbReference type="ARBA" id="ARBA00009189"/>
    </source>
</evidence>
<evidence type="ECO:0000313" key="16">
    <source>
        <dbReference type="Proteomes" id="UP000002439"/>
    </source>
</evidence>
<evidence type="ECO:0000256" key="8">
    <source>
        <dbReference type="ARBA" id="ARBA00022839"/>
    </source>
</evidence>
<evidence type="ECO:0000313" key="15">
    <source>
        <dbReference type="EMBL" id="AAL62546.1"/>
    </source>
</evidence>
<dbReference type="eggNOG" id="arCOG00786">
    <property type="taxonomic scope" value="Archaea"/>
</dbReference>
<dbReference type="Gene3D" id="3.90.320.10">
    <property type="match status" value="1"/>
</dbReference>
<evidence type="ECO:0000256" key="5">
    <source>
        <dbReference type="ARBA" id="ARBA00022722"/>
    </source>
</evidence>
<evidence type="ECO:0000256" key="7">
    <source>
        <dbReference type="ARBA" id="ARBA00022801"/>
    </source>
</evidence>
<keyword evidence="10 13" id="KW-0411">Iron-sulfur</keyword>
<dbReference type="PANTHER" id="PTHR36531:SF2">
    <property type="entry name" value="CRISPR-ASSOCIATED EXONUCLEASE CAS4"/>
    <property type="match status" value="1"/>
</dbReference>
<dbReference type="GO" id="GO:0051607">
    <property type="term" value="P:defense response to virus"/>
    <property type="evidence" value="ECO:0007669"/>
    <property type="project" value="UniProtKB-KW"/>
</dbReference>
<comment type="similarity">
    <text evidence="2 13">Belongs to the CRISPR-associated exonuclease Cas4 family.</text>
</comment>
<comment type="cofactor">
    <cofactor evidence="1">
        <name>Mn(2+)</name>
        <dbReference type="ChEBI" id="CHEBI:29035"/>
    </cofactor>
</comment>
<name>Q8ZZU3_PYRAE</name>
<proteinExistence type="inferred from homology"/>
<comment type="function">
    <text evidence="13">CRISPR (clustered regularly interspaced short palindromic repeat) is an adaptive immune system that provides protection against mobile genetic elements (viruses, transposable elements and conjugative plasmids). CRISPR clusters contain sequences complementary to antecedent mobile elements and target invading nucleic acids. CRISPR clusters are transcribed and processed into CRISPR RNA (crRNA).</text>
</comment>
<accession>Q8ZZU3</accession>
<evidence type="ECO:0000256" key="4">
    <source>
        <dbReference type="ARBA" id="ARBA00020049"/>
    </source>
</evidence>
<keyword evidence="5 13" id="KW-0540">Nuclease</keyword>
<dbReference type="InterPro" id="IPR051827">
    <property type="entry name" value="Cas4_exonuclease"/>
</dbReference>
<dbReference type="PANTHER" id="PTHR36531">
    <property type="entry name" value="CRISPR-ASSOCIATED EXONUCLEASE CAS4"/>
    <property type="match status" value="1"/>
</dbReference>
<dbReference type="AlphaFoldDB" id="Q8ZZU3"/>
<gene>
    <name evidence="15" type="ordered locus">PAE0079</name>
</gene>
<keyword evidence="11 13" id="KW-0051">Antiviral defense</keyword>
<keyword evidence="6 13" id="KW-0479">Metal-binding</keyword>
<dbReference type="GO" id="GO:0046872">
    <property type="term" value="F:metal ion binding"/>
    <property type="evidence" value="ECO:0007669"/>
    <property type="project" value="UniProtKB-KW"/>
</dbReference>
<dbReference type="InParanoid" id="Q8ZZU3"/>
<evidence type="ECO:0000256" key="9">
    <source>
        <dbReference type="ARBA" id="ARBA00023004"/>
    </source>
</evidence>
<dbReference type="STRING" id="178306.PAE0079"/>
<keyword evidence="16" id="KW-1185">Reference proteome</keyword>
<comment type="cofactor">
    <cofactor evidence="13">
        <name>iron-sulfur cluster</name>
        <dbReference type="ChEBI" id="CHEBI:30408"/>
    </cofactor>
</comment>
<comment type="cofactor">
    <cofactor evidence="13">
        <name>Mg(2+)</name>
        <dbReference type="ChEBI" id="CHEBI:18420"/>
    </cofactor>
    <cofactor evidence="13">
        <name>Mn(2+)</name>
        <dbReference type="ChEBI" id="CHEBI:29035"/>
    </cofactor>
    <text evidence="13">Mg(2+) or Mn(2+) required for ssDNA cleavage activity.</text>
</comment>
<reference evidence="15 16" key="1">
    <citation type="journal article" date="2002" name="Proc. Natl. Acad. Sci. U.S.A.">
        <title>Genome sequence of the hyperthermophilic crenarchaeon Pyrobaculum aerophilum.</title>
        <authorList>
            <person name="Fitz-Gibbon S.T."/>
            <person name="Ladner H."/>
            <person name="Kim U.J."/>
            <person name="Stetter K.O."/>
            <person name="Simon M.I."/>
            <person name="Miller J.H."/>
        </authorList>
    </citation>
    <scope>NUCLEOTIDE SEQUENCE [LARGE SCALE GENOMIC DNA]</scope>
    <source>
        <strain evidence="16">ATCC 51768 / DSM 7523 / JCM 9630 / CIP 104966 / NBRC 100827 / IM2</strain>
    </source>
</reference>
<evidence type="ECO:0000256" key="12">
    <source>
        <dbReference type="ARBA" id="ARBA00023211"/>
    </source>
</evidence>
<dbReference type="GO" id="GO:0051536">
    <property type="term" value="F:iron-sulfur cluster binding"/>
    <property type="evidence" value="ECO:0007669"/>
    <property type="project" value="UniProtKB-KW"/>
</dbReference>
<dbReference type="HOGENOM" id="CLU_1507438_0_0_2"/>
<dbReference type="EC" id="3.1.12.1" evidence="3 13"/>
<dbReference type="GO" id="GO:0045145">
    <property type="term" value="F:single-stranded DNA 5'-3' DNA exonuclease activity"/>
    <property type="evidence" value="ECO:0000318"/>
    <property type="project" value="GO_Central"/>
</dbReference>